<accession>A0A7X2H7S7</accession>
<reference evidence="2 3" key="1">
    <citation type="submission" date="2019-11" db="EMBL/GenBank/DDBJ databases">
        <title>Paenibacillus monticola sp. nov., a novel PGPR strain isolated from mountain sample in China.</title>
        <authorList>
            <person name="Zhao Q."/>
            <person name="Li H.-P."/>
            <person name="Zhang J.-L."/>
        </authorList>
    </citation>
    <scope>NUCLEOTIDE SEQUENCE [LARGE SCALE GENOMIC DNA]</scope>
    <source>
        <strain evidence="2 3">LC-T2</strain>
    </source>
</reference>
<dbReference type="InterPro" id="IPR029058">
    <property type="entry name" value="AB_hydrolase_fold"/>
</dbReference>
<evidence type="ECO:0008006" key="4">
    <source>
        <dbReference type="Google" id="ProtNLM"/>
    </source>
</evidence>
<dbReference type="EMBL" id="WJXB01000007">
    <property type="protein sequence ID" value="MRN55106.1"/>
    <property type="molecule type" value="Genomic_DNA"/>
</dbReference>
<evidence type="ECO:0000313" key="3">
    <source>
        <dbReference type="Proteomes" id="UP000463051"/>
    </source>
</evidence>
<evidence type="ECO:0000256" key="1">
    <source>
        <dbReference type="SAM" id="Phobius"/>
    </source>
</evidence>
<organism evidence="2 3">
    <name type="scientific">Paenibacillus monticola</name>
    <dbReference type="NCBI Taxonomy" id="2666075"/>
    <lineage>
        <taxon>Bacteria</taxon>
        <taxon>Bacillati</taxon>
        <taxon>Bacillota</taxon>
        <taxon>Bacilli</taxon>
        <taxon>Bacillales</taxon>
        <taxon>Paenibacillaceae</taxon>
        <taxon>Paenibacillus</taxon>
    </lineage>
</organism>
<keyword evidence="1" id="KW-0472">Membrane</keyword>
<keyword evidence="1" id="KW-0812">Transmembrane</keyword>
<dbReference type="AlphaFoldDB" id="A0A7X2H7S7"/>
<dbReference type="SUPFAM" id="SSF53474">
    <property type="entry name" value="alpha/beta-Hydrolases"/>
    <property type="match status" value="1"/>
</dbReference>
<keyword evidence="1" id="KW-1133">Transmembrane helix</keyword>
<keyword evidence="3" id="KW-1185">Reference proteome</keyword>
<sequence>MTTIIGVIILGFILIITFIWKIIPIILFENRLTTSSGNKICNQRLVLEHKEFFTRADISFENPNKEIKGTSLAYLENLEAIHKLLPLPRFMLKPLLNIKTGYEQPNEPISIDTNKILIYMHGAGGLAEENTLLHQMLIRSGYTIIRLSYTIDYERNGLVQPKMMAEMPAFLEQLNNVVAPKVAMELDDVLANVQQEYGLTWEGKTVILMAHSLGAGVILNYAVNHPELHVHKYINLDGTLLSPALEHGLAVPQLHLSQSQQFDASWLKESNINSPGQALGKDYGMRIQTLLENSDSEYRWIQIADATHFTFTDFPFILKPYKWVRKLAGSRAASNRIKGYVLAFVDGDLSSITIQSEDKEIRI</sequence>
<dbReference type="RefSeq" id="WP_154120612.1">
    <property type="nucleotide sequence ID" value="NZ_WJXB01000007.1"/>
</dbReference>
<gene>
    <name evidence="2" type="ORF">GJB61_19180</name>
</gene>
<evidence type="ECO:0000313" key="2">
    <source>
        <dbReference type="EMBL" id="MRN55106.1"/>
    </source>
</evidence>
<dbReference type="Proteomes" id="UP000463051">
    <property type="component" value="Unassembled WGS sequence"/>
</dbReference>
<protein>
    <recommendedName>
        <fullName evidence="4">Alpha/beta hydrolase</fullName>
    </recommendedName>
</protein>
<comment type="caution">
    <text evidence="2">The sequence shown here is derived from an EMBL/GenBank/DDBJ whole genome shotgun (WGS) entry which is preliminary data.</text>
</comment>
<name>A0A7X2H7S7_9BACL</name>
<proteinExistence type="predicted"/>
<feature type="transmembrane region" description="Helical" evidence="1">
    <location>
        <begin position="7"/>
        <end position="28"/>
    </location>
</feature>
<dbReference type="Gene3D" id="3.40.50.1820">
    <property type="entry name" value="alpha/beta hydrolase"/>
    <property type="match status" value="1"/>
</dbReference>